<accession>A0ABP2T6T3</accession>
<dbReference type="Proteomes" id="UP000012099">
    <property type="component" value="Unassembled WGS sequence"/>
</dbReference>
<proteinExistence type="predicted"/>
<name>A0ABP2T6T3_9LEPT</name>
<reference evidence="1 2" key="1">
    <citation type="submission" date="2013-01" db="EMBL/GenBank/DDBJ databases">
        <authorList>
            <person name="Harkins D.M."/>
            <person name="Durkin A.S."/>
            <person name="Brinkac L.M."/>
            <person name="Haft D.H."/>
            <person name="Selengut J.D."/>
            <person name="Sanka R."/>
            <person name="DePew J."/>
            <person name="Purushe J."/>
            <person name="Whelen A.C."/>
            <person name="Vinetz J.M."/>
            <person name="Sutton G.G."/>
            <person name="Nierman W.C."/>
            <person name="Fouts D.E."/>
        </authorList>
    </citation>
    <scope>NUCLEOTIDE SEQUENCE [LARGE SCALE GENOMIC DNA]</scope>
    <source>
        <strain evidence="1 2">2007001578</strain>
    </source>
</reference>
<gene>
    <name evidence="1" type="ORF">LEP1GSC035_3627</name>
</gene>
<comment type="caution">
    <text evidence="1">The sequence shown here is derived from an EMBL/GenBank/DDBJ whole genome shotgun (WGS) entry which is preliminary data.</text>
</comment>
<keyword evidence="2" id="KW-1185">Reference proteome</keyword>
<evidence type="ECO:0000313" key="1">
    <source>
        <dbReference type="EMBL" id="EMN00024.1"/>
    </source>
</evidence>
<evidence type="ECO:0000313" key="2">
    <source>
        <dbReference type="Proteomes" id="UP000012099"/>
    </source>
</evidence>
<protein>
    <submittedName>
        <fullName evidence="1">Uncharacterized protein</fullName>
    </submittedName>
</protein>
<sequence>MKYKPTMIKNGRSVNDPAMNLNQFTLLDKNKNGTPINGKNKKILNMYGGKSKL</sequence>
<dbReference type="EMBL" id="AHMH02000105">
    <property type="protein sequence ID" value="EMN00024.1"/>
    <property type="molecule type" value="Genomic_DNA"/>
</dbReference>
<organism evidence="1 2">
    <name type="scientific">Leptospira noguchii str. 2007001578</name>
    <dbReference type="NCBI Taxonomy" id="1049974"/>
    <lineage>
        <taxon>Bacteria</taxon>
        <taxon>Pseudomonadati</taxon>
        <taxon>Spirochaetota</taxon>
        <taxon>Spirochaetia</taxon>
        <taxon>Leptospirales</taxon>
        <taxon>Leptospiraceae</taxon>
        <taxon>Leptospira</taxon>
    </lineage>
</organism>